<dbReference type="EMBL" id="GBRH01268864">
    <property type="protein sequence ID" value="JAD29031.1"/>
    <property type="molecule type" value="Transcribed_RNA"/>
</dbReference>
<protein>
    <submittedName>
        <fullName evidence="1">Uncharacterized protein</fullName>
    </submittedName>
</protein>
<dbReference type="AlphaFoldDB" id="A0A0A8YRI0"/>
<name>A0A0A8YRI0_ARUDO</name>
<organism evidence="1">
    <name type="scientific">Arundo donax</name>
    <name type="common">Giant reed</name>
    <name type="synonym">Donax arundinaceus</name>
    <dbReference type="NCBI Taxonomy" id="35708"/>
    <lineage>
        <taxon>Eukaryota</taxon>
        <taxon>Viridiplantae</taxon>
        <taxon>Streptophyta</taxon>
        <taxon>Embryophyta</taxon>
        <taxon>Tracheophyta</taxon>
        <taxon>Spermatophyta</taxon>
        <taxon>Magnoliopsida</taxon>
        <taxon>Liliopsida</taxon>
        <taxon>Poales</taxon>
        <taxon>Poaceae</taxon>
        <taxon>PACMAD clade</taxon>
        <taxon>Arundinoideae</taxon>
        <taxon>Arundineae</taxon>
        <taxon>Arundo</taxon>
    </lineage>
</organism>
<accession>A0A0A8YRI0</accession>
<reference evidence="1" key="2">
    <citation type="journal article" date="2015" name="Data Brief">
        <title>Shoot transcriptome of the giant reed, Arundo donax.</title>
        <authorList>
            <person name="Barrero R.A."/>
            <person name="Guerrero F.D."/>
            <person name="Moolhuijzen P."/>
            <person name="Goolsby J.A."/>
            <person name="Tidwell J."/>
            <person name="Bellgard S.E."/>
            <person name="Bellgard M.I."/>
        </authorList>
    </citation>
    <scope>NUCLEOTIDE SEQUENCE</scope>
    <source>
        <tissue evidence="1">Shoot tissue taken approximately 20 cm above the soil surface</tissue>
    </source>
</reference>
<reference evidence="1" key="1">
    <citation type="submission" date="2014-09" db="EMBL/GenBank/DDBJ databases">
        <authorList>
            <person name="Magalhaes I.L.F."/>
            <person name="Oliveira U."/>
            <person name="Santos F.R."/>
            <person name="Vidigal T.H.D.A."/>
            <person name="Brescovit A.D."/>
            <person name="Santos A.J."/>
        </authorList>
    </citation>
    <scope>NUCLEOTIDE SEQUENCE</scope>
    <source>
        <tissue evidence="1">Shoot tissue taken approximately 20 cm above the soil surface</tissue>
    </source>
</reference>
<evidence type="ECO:0000313" key="1">
    <source>
        <dbReference type="EMBL" id="JAD29031.1"/>
    </source>
</evidence>
<sequence length="22" mass="2527">MLRRFFVLSQASSLIALESRCV</sequence>
<proteinExistence type="predicted"/>